<name>A0A4U5N6V1_STECR</name>
<proteinExistence type="predicted"/>
<keyword evidence="3" id="KW-1185">Reference proteome</keyword>
<feature type="compositionally biased region" description="Low complexity" evidence="1">
    <location>
        <begin position="168"/>
        <end position="184"/>
    </location>
</feature>
<reference evidence="2 3" key="2">
    <citation type="journal article" date="2019" name="G3 (Bethesda)">
        <title>Hybrid Assembly of the Genome of the Entomopathogenic Nematode Steinernema carpocapsae Identifies the X-Chromosome.</title>
        <authorList>
            <person name="Serra L."/>
            <person name="Macchietto M."/>
            <person name="Macias-Munoz A."/>
            <person name="McGill C.J."/>
            <person name="Rodriguez I.M."/>
            <person name="Rodriguez B."/>
            <person name="Murad R."/>
            <person name="Mortazavi A."/>
        </authorList>
    </citation>
    <scope>NUCLEOTIDE SEQUENCE [LARGE SCALE GENOMIC DNA]</scope>
    <source>
        <strain evidence="2 3">ALL</strain>
    </source>
</reference>
<dbReference type="EMBL" id="AZBU02000005">
    <property type="protein sequence ID" value="TKR78268.1"/>
    <property type="molecule type" value="Genomic_DNA"/>
</dbReference>
<evidence type="ECO:0000256" key="1">
    <source>
        <dbReference type="SAM" id="MobiDB-lite"/>
    </source>
</evidence>
<comment type="caution">
    <text evidence="2">The sequence shown here is derived from an EMBL/GenBank/DDBJ whole genome shotgun (WGS) entry which is preliminary data.</text>
</comment>
<evidence type="ECO:0000313" key="3">
    <source>
        <dbReference type="Proteomes" id="UP000298663"/>
    </source>
</evidence>
<feature type="compositionally biased region" description="Polar residues" evidence="1">
    <location>
        <begin position="157"/>
        <end position="167"/>
    </location>
</feature>
<reference evidence="2 3" key="1">
    <citation type="journal article" date="2015" name="Genome Biol.">
        <title>Comparative genomics of Steinernema reveals deeply conserved gene regulatory networks.</title>
        <authorList>
            <person name="Dillman A.R."/>
            <person name="Macchietto M."/>
            <person name="Porter C.F."/>
            <person name="Rogers A."/>
            <person name="Williams B."/>
            <person name="Antoshechkin I."/>
            <person name="Lee M.M."/>
            <person name="Goodwin Z."/>
            <person name="Lu X."/>
            <person name="Lewis E.E."/>
            <person name="Goodrich-Blair H."/>
            <person name="Stock S.P."/>
            <person name="Adams B.J."/>
            <person name="Sternberg P.W."/>
            <person name="Mortazavi A."/>
        </authorList>
    </citation>
    <scope>NUCLEOTIDE SEQUENCE [LARGE SCALE GENOMIC DNA]</scope>
    <source>
        <strain evidence="2 3">ALL</strain>
    </source>
</reference>
<dbReference type="AlphaFoldDB" id="A0A4U5N6V1"/>
<sequence length="211" mass="23323">MQRFRKSTSCNRLNCLLLMRRRVIRRKTTEHEPASAEPAEPGLLPGFSWNQRRPSERIGPACTSAAVSTGPEWTRTGRLLEFNAFPADLLDSLPLHVRGHLPPTAAVDFSHTVYRSHFYHQQVRSGSNPHIIQPPTSLSGNHNGSSAADQPLAPKGTATTGGSVNQVITTQPTIIQIPTKPFKPNLTTSSNNRTFRRFSCSRRPTAPRKSP</sequence>
<organism evidence="2 3">
    <name type="scientific">Steinernema carpocapsae</name>
    <name type="common">Entomopathogenic nematode</name>
    <dbReference type="NCBI Taxonomy" id="34508"/>
    <lineage>
        <taxon>Eukaryota</taxon>
        <taxon>Metazoa</taxon>
        <taxon>Ecdysozoa</taxon>
        <taxon>Nematoda</taxon>
        <taxon>Chromadorea</taxon>
        <taxon>Rhabditida</taxon>
        <taxon>Tylenchina</taxon>
        <taxon>Panagrolaimomorpha</taxon>
        <taxon>Strongyloidoidea</taxon>
        <taxon>Steinernematidae</taxon>
        <taxon>Steinernema</taxon>
    </lineage>
</organism>
<accession>A0A4U5N6V1</accession>
<protein>
    <submittedName>
        <fullName evidence="2">Uncharacterized protein</fullName>
    </submittedName>
</protein>
<feature type="compositionally biased region" description="Polar residues" evidence="1">
    <location>
        <begin position="123"/>
        <end position="148"/>
    </location>
</feature>
<dbReference type="Proteomes" id="UP000298663">
    <property type="component" value="Unassembled WGS sequence"/>
</dbReference>
<gene>
    <name evidence="2" type="ORF">L596_019103</name>
</gene>
<feature type="region of interest" description="Disordered" evidence="1">
    <location>
        <begin position="123"/>
        <end position="211"/>
    </location>
</feature>
<evidence type="ECO:0000313" key="2">
    <source>
        <dbReference type="EMBL" id="TKR78268.1"/>
    </source>
</evidence>